<dbReference type="Proteomes" id="UP001318040">
    <property type="component" value="Chromosome 10"/>
</dbReference>
<evidence type="ECO:0000313" key="2">
    <source>
        <dbReference type="RefSeq" id="XP_032807780.1"/>
    </source>
</evidence>
<protein>
    <submittedName>
        <fullName evidence="2">Otogelin-like protein isoform X2</fullName>
    </submittedName>
</protein>
<sequence length="82" mass="9062">MCNDYEDLVVTNPGACCEEFACRCNPNKCPLPAVCALNQRRVRVNNDTECCAVYKCESPACVSAGLTYQVGARIELYFTQSQ</sequence>
<dbReference type="RefSeq" id="XP_032807780.1">
    <property type="nucleotide sequence ID" value="XM_032951889.1"/>
</dbReference>
<dbReference type="AlphaFoldDB" id="A0AAJ7SZS5"/>
<organism evidence="1 2">
    <name type="scientific">Petromyzon marinus</name>
    <name type="common">Sea lamprey</name>
    <dbReference type="NCBI Taxonomy" id="7757"/>
    <lineage>
        <taxon>Eukaryota</taxon>
        <taxon>Metazoa</taxon>
        <taxon>Chordata</taxon>
        <taxon>Craniata</taxon>
        <taxon>Vertebrata</taxon>
        <taxon>Cyclostomata</taxon>
        <taxon>Hyperoartia</taxon>
        <taxon>Petromyzontiformes</taxon>
        <taxon>Petromyzontidae</taxon>
        <taxon>Petromyzon</taxon>
    </lineage>
</organism>
<name>A0AAJ7SZS5_PETMA</name>
<proteinExistence type="predicted"/>
<keyword evidence="1" id="KW-1185">Reference proteome</keyword>
<accession>A0AAJ7SZS5</accession>
<reference evidence="2" key="1">
    <citation type="submission" date="2025-08" db="UniProtKB">
        <authorList>
            <consortium name="RefSeq"/>
        </authorList>
    </citation>
    <scope>IDENTIFICATION</scope>
    <source>
        <tissue evidence="2">Sperm</tissue>
    </source>
</reference>
<evidence type="ECO:0000313" key="1">
    <source>
        <dbReference type="Proteomes" id="UP001318040"/>
    </source>
</evidence>
<gene>
    <name evidence="2" type="primary">LOC116941156</name>
</gene>